<keyword evidence="3" id="KW-1185">Reference proteome</keyword>
<organism evidence="2 3">
    <name type="scientific">Chironomus riparius</name>
    <dbReference type="NCBI Taxonomy" id="315576"/>
    <lineage>
        <taxon>Eukaryota</taxon>
        <taxon>Metazoa</taxon>
        <taxon>Ecdysozoa</taxon>
        <taxon>Arthropoda</taxon>
        <taxon>Hexapoda</taxon>
        <taxon>Insecta</taxon>
        <taxon>Pterygota</taxon>
        <taxon>Neoptera</taxon>
        <taxon>Endopterygota</taxon>
        <taxon>Diptera</taxon>
        <taxon>Nematocera</taxon>
        <taxon>Chironomoidea</taxon>
        <taxon>Chironomidae</taxon>
        <taxon>Chironominae</taxon>
        <taxon>Chironomus</taxon>
    </lineage>
</organism>
<dbReference type="EMBL" id="OU895878">
    <property type="protein sequence ID" value="CAG9805836.1"/>
    <property type="molecule type" value="Genomic_DNA"/>
</dbReference>
<reference evidence="2" key="1">
    <citation type="submission" date="2022-01" db="EMBL/GenBank/DDBJ databases">
        <authorList>
            <person name="King R."/>
        </authorList>
    </citation>
    <scope>NUCLEOTIDE SEQUENCE</scope>
</reference>
<sequence>MTFTLPKKFLCCLPLETGSFIIGGFSIAVGILCLNFFIVAVPYAGVNIHDKLLLTAYYFFVIIAHIFCVSLIISGYFLILGVYELNHRRMIPLMMTFIAQPFMGIVIFVLYFESAYIHSHIAVFYIYTIFTFLTAYFLLCIKSLYEVIRSRGEKPIAQRLPSQGV</sequence>
<name>A0A9N9RVQ5_9DIPT</name>
<feature type="transmembrane region" description="Helical" evidence="1">
    <location>
        <begin position="124"/>
        <end position="145"/>
    </location>
</feature>
<dbReference type="AlphaFoldDB" id="A0A9N9RVQ5"/>
<accession>A0A9N9RVQ5</accession>
<feature type="transmembrane region" description="Helical" evidence="1">
    <location>
        <begin position="56"/>
        <end position="79"/>
    </location>
</feature>
<dbReference type="Proteomes" id="UP001153620">
    <property type="component" value="Chromosome 2"/>
</dbReference>
<evidence type="ECO:0000313" key="2">
    <source>
        <dbReference type="EMBL" id="CAG9805836.1"/>
    </source>
</evidence>
<keyword evidence="1" id="KW-1133">Transmembrane helix</keyword>
<proteinExistence type="predicted"/>
<gene>
    <name evidence="2" type="ORF">CHIRRI_LOCUS8704</name>
</gene>
<keyword evidence="1" id="KW-0812">Transmembrane</keyword>
<evidence type="ECO:0000313" key="3">
    <source>
        <dbReference type="Proteomes" id="UP001153620"/>
    </source>
</evidence>
<keyword evidence="1" id="KW-0472">Membrane</keyword>
<feature type="transmembrane region" description="Helical" evidence="1">
    <location>
        <begin position="91"/>
        <end position="112"/>
    </location>
</feature>
<protein>
    <submittedName>
        <fullName evidence="2">Uncharacterized protein</fullName>
    </submittedName>
</protein>
<reference evidence="2" key="2">
    <citation type="submission" date="2022-10" db="EMBL/GenBank/DDBJ databases">
        <authorList>
            <consortium name="ENA_rothamsted_submissions"/>
            <consortium name="culmorum"/>
            <person name="King R."/>
        </authorList>
    </citation>
    <scope>NUCLEOTIDE SEQUENCE</scope>
</reference>
<evidence type="ECO:0000256" key="1">
    <source>
        <dbReference type="SAM" id="Phobius"/>
    </source>
</evidence>
<feature type="transmembrane region" description="Helical" evidence="1">
    <location>
        <begin position="20"/>
        <end position="44"/>
    </location>
</feature>